<comment type="caution">
    <text evidence="1">The sequence shown here is derived from an EMBL/GenBank/DDBJ whole genome shotgun (WGS) entry which is preliminary data.</text>
</comment>
<protein>
    <submittedName>
        <fullName evidence="1">Uncharacterized protein</fullName>
    </submittedName>
</protein>
<dbReference type="STRING" id="188932.AY601_1016"/>
<evidence type="ECO:0000313" key="2">
    <source>
        <dbReference type="Proteomes" id="UP000249754"/>
    </source>
</evidence>
<name>A0A327SH57_9SPHI</name>
<gene>
    <name evidence="1" type="ORF">LY11_03575</name>
</gene>
<sequence length="82" mass="9397">MKNGPQFILILSTVIRTPFDLNRIKYTIANFNSVIEWSQDLDDVDKILRIVSDEDISEKLVLNLEKAKVSAVVMQVFKKSIT</sequence>
<proteinExistence type="predicted"/>
<dbReference type="AlphaFoldDB" id="A0A327SH57"/>
<accession>A0A327SH57</accession>
<reference evidence="1 2" key="1">
    <citation type="submission" date="2018-06" db="EMBL/GenBank/DDBJ databases">
        <title>Genomic Encyclopedia of Archaeal and Bacterial Type Strains, Phase II (KMG-II): from individual species to whole genera.</title>
        <authorList>
            <person name="Goeker M."/>
        </authorList>
    </citation>
    <scope>NUCLEOTIDE SEQUENCE [LARGE SCALE GENOMIC DNA]</scope>
    <source>
        <strain evidence="1 2">DSM 14825</strain>
    </source>
</reference>
<dbReference type="RefSeq" id="WP_111634988.1">
    <property type="nucleotide sequence ID" value="NZ_QLLR01000020.1"/>
</dbReference>
<evidence type="ECO:0000313" key="1">
    <source>
        <dbReference type="EMBL" id="RAJ27284.1"/>
    </source>
</evidence>
<organism evidence="1 2">
    <name type="scientific">Pedobacter cryoconitis</name>
    <dbReference type="NCBI Taxonomy" id="188932"/>
    <lineage>
        <taxon>Bacteria</taxon>
        <taxon>Pseudomonadati</taxon>
        <taxon>Bacteroidota</taxon>
        <taxon>Sphingobacteriia</taxon>
        <taxon>Sphingobacteriales</taxon>
        <taxon>Sphingobacteriaceae</taxon>
        <taxon>Pedobacter</taxon>
    </lineage>
</organism>
<dbReference type="Proteomes" id="UP000249754">
    <property type="component" value="Unassembled WGS sequence"/>
</dbReference>
<dbReference type="OrthoDB" id="1036397at2"/>
<dbReference type="EMBL" id="QLLR01000020">
    <property type="protein sequence ID" value="RAJ27284.1"/>
    <property type="molecule type" value="Genomic_DNA"/>
</dbReference>